<reference evidence="2" key="1">
    <citation type="submission" date="2025-08" db="UniProtKB">
        <authorList>
            <consortium name="RefSeq"/>
        </authorList>
    </citation>
    <scope>IDENTIFICATION</scope>
</reference>
<gene>
    <name evidence="2" type="primary">LOC100909296</name>
</gene>
<dbReference type="KEGG" id="goe:100909296"/>
<accession>A0AAJ6QQU6</accession>
<evidence type="ECO:0000313" key="2">
    <source>
        <dbReference type="RefSeq" id="XP_003740807.1"/>
    </source>
</evidence>
<keyword evidence="1" id="KW-1185">Reference proteome</keyword>
<dbReference type="Proteomes" id="UP000694867">
    <property type="component" value="Unplaced"/>
</dbReference>
<dbReference type="GeneID" id="100909296"/>
<organism evidence="1 2">
    <name type="scientific">Galendromus occidentalis</name>
    <name type="common">western predatory mite</name>
    <dbReference type="NCBI Taxonomy" id="34638"/>
    <lineage>
        <taxon>Eukaryota</taxon>
        <taxon>Metazoa</taxon>
        <taxon>Ecdysozoa</taxon>
        <taxon>Arthropoda</taxon>
        <taxon>Chelicerata</taxon>
        <taxon>Arachnida</taxon>
        <taxon>Acari</taxon>
        <taxon>Parasitiformes</taxon>
        <taxon>Mesostigmata</taxon>
        <taxon>Gamasina</taxon>
        <taxon>Phytoseioidea</taxon>
        <taxon>Phytoseiidae</taxon>
        <taxon>Typhlodrominae</taxon>
        <taxon>Galendromus</taxon>
    </lineage>
</organism>
<name>A0AAJ6QQU6_9ACAR</name>
<evidence type="ECO:0000313" key="1">
    <source>
        <dbReference type="Proteomes" id="UP000694867"/>
    </source>
</evidence>
<dbReference type="RefSeq" id="XP_003740807.1">
    <property type="nucleotide sequence ID" value="XM_003740759.1"/>
</dbReference>
<protein>
    <submittedName>
        <fullName evidence="2">Uncharacterized protein LOC100909296</fullName>
    </submittedName>
</protein>
<proteinExistence type="predicted"/>
<dbReference type="AlphaFoldDB" id="A0AAJ6QQU6"/>
<sequence>MTANLRFDTRQADPAPRKTYRLIVRLLVEEHQEPVGEVENIQFWAKDLGTLGSRVKLAECVAKGYGKGLPDLVHAKFEEQGKGVTSFTSQLFKVSGCTMHERGSPPPEDVSYLQSAGSLLYSSPRIDPAIWASSIKSGKKSIGLGAILEPILVYSPTKQEKPDQRLQMPI</sequence>